<dbReference type="GO" id="GO:0061025">
    <property type="term" value="P:membrane fusion"/>
    <property type="evidence" value="ECO:0007669"/>
    <property type="project" value="TreeGrafter"/>
</dbReference>
<comment type="caution">
    <text evidence="5">The sequence shown here is derived from an EMBL/GenBank/DDBJ whole genome shotgun (WGS) entry which is preliminary data.</text>
</comment>
<dbReference type="GO" id="GO:0007030">
    <property type="term" value="P:Golgi organization"/>
    <property type="evidence" value="ECO:0007669"/>
    <property type="project" value="TreeGrafter"/>
</dbReference>
<feature type="domain" description="SEP" evidence="2">
    <location>
        <begin position="239"/>
        <end position="303"/>
    </location>
</feature>
<dbReference type="SMART" id="SM00553">
    <property type="entry name" value="SEP"/>
    <property type="match status" value="1"/>
</dbReference>
<evidence type="ECO:0000313" key="4">
    <source>
        <dbReference type="EMBL" id="CAF1186245.1"/>
    </source>
</evidence>
<dbReference type="OrthoDB" id="25887at2759"/>
<organism evidence="5 6">
    <name type="scientific">Adineta steineri</name>
    <dbReference type="NCBI Taxonomy" id="433720"/>
    <lineage>
        <taxon>Eukaryota</taxon>
        <taxon>Metazoa</taxon>
        <taxon>Spiralia</taxon>
        <taxon>Gnathifera</taxon>
        <taxon>Rotifera</taxon>
        <taxon>Eurotatoria</taxon>
        <taxon>Bdelloidea</taxon>
        <taxon>Adinetida</taxon>
        <taxon>Adinetidae</taxon>
        <taxon>Adineta</taxon>
    </lineage>
</organism>
<dbReference type="EMBL" id="CAJNOI010000107">
    <property type="protein sequence ID" value="CAF1070996.1"/>
    <property type="molecule type" value="Genomic_DNA"/>
</dbReference>
<dbReference type="Gene3D" id="3.10.20.90">
    <property type="entry name" value="Phosphatidylinositol 3-kinase Catalytic Subunit, Chain A, domain 1"/>
    <property type="match status" value="1"/>
</dbReference>
<dbReference type="InterPro" id="IPR029071">
    <property type="entry name" value="Ubiquitin-like_domsf"/>
</dbReference>
<dbReference type="Proteomes" id="UP000663877">
    <property type="component" value="Unassembled WGS sequence"/>
</dbReference>
<dbReference type="Proteomes" id="UP000663832">
    <property type="component" value="Unassembled WGS sequence"/>
</dbReference>
<dbReference type="Pfam" id="PF08059">
    <property type="entry name" value="SEP"/>
    <property type="match status" value="1"/>
</dbReference>
<evidence type="ECO:0000256" key="1">
    <source>
        <dbReference type="SAM" id="MobiDB-lite"/>
    </source>
</evidence>
<accession>A0A815D966</accession>
<dbReference type="AlphaFoldDB" id="A0A815D966"/>
<dbReference type="GO" id="GO:0031468">
    <property type="term" value="P:nuclear membrane reassembly"/>
    <property type="evidence" value="ECO:0007669"/>
    <property type="project" value="TreeGrafter"/>
</dbReference>
<name>A0A815D966_9BILA</name>
<feature type="region of interest" description="Disordered" evidence="1">
    <location>
        <begin position="179"/>
        <end position="226"/>
    </location>
</feature>
<evidence type="ECO:0000313" key="6">
    <source>
        <dbReference type="Proteomes" id="UP000663832"/>
    </source>
</evidence>
<dbReference type="InterPro" id="IPR009060">
    <property type="entry name" value="UBA-like_sf"/>
</dbReference>
<dbReference type="GO" id="GO:0005829">
    <property type="term" value="C:cytosol"/>
    <property type="evidence" value="ECO:0007669"/>
    <property type="project" value="TreeGrafter"/>
</dbReference>
<dbReference type="InterPro" id="IPR012989">
    <property type="entry name" value="SEP_domain"/>
</dbReference>
<dbReference type="PANTHER" id="PTHR23333:SF20">
    <property type="entry name" value="NSFL1 COFACTOR P47"/>
    <property type="match status" value="1"/>
</dbReference>
<evidence type="ECO:0000313" key="5">
    <source>
        <dbReference type="EMBL" id="CAF1290492.1"/>
    </source>
</evidence>
<gene>
    <name evidence="3" type="ORF">BJG266_LOCUS19709</name>
    <name evidence="4" type="ORF">QVE165_LOCUS24978</name>
    <name evidence="5" type="ORF">QVE165_LOCUS30665</name>
</gene>
<dbReference type="InterPro" id="IPR036241">
    <property type="entry name" value="NSFL1C_SEP_dom_sf"/>
</dbReference>
<dbReference type="EMBL" id="CAJNOM010000178">
    <property type="protein sequence ID" value="CAF1186245.1"/>
    <property type="molecule type" value="Genomic_DNA"/>
</dbReference>
<dbReference type="Pfam" id="PF14555">
    <property type="entry name" value="UBA_4"/>
    <property type="match status" value="1"/>
</dbReference>
<dbReference type="SUPFAM" id="SSF54236">
    <property type="entry name" value="Ubiquitin-like"/>
    <property type="match status" value="1"/>
</dbReference>
<dbReference type="GO" id="GO:0043161">
    <property type="term" value="P:proteasome-mediated ubiquitin-dependent protein catabolic process"/>
    <property type="evidence" value="ECO:0007669"/>
    <property type="project" value="TreeGrafter"/>
</dbReference>
<evidence type="ECO:0000313" key="3">
    <source>
        <dbReference type="EMBL" id="CAF1070996.1"/>
    </source>
</evidence>
<dbReference type="GO" id="GO:0000045">
    <property type="term" value="P:autophagosome assembly"/>
    <property type="evidence" value="ECO:0007669"/>
    <property type="project" value="TreeGrafter"/>
</dbReference>
<keyword evidence="6" id="KW-1185">Reference proteome</keyword>
<dbReference type="SUPFAM" id="SSF102848">
    <property type="entry name" value="NSFL1 (p97 ATPase) cofactor p47, SEP domain"/>
    <property type="match status" value="1"/>
</dbReference>
<reference evidence="5" key="1">
    <citation type="submission" date="2021-02" db="EMBL/GenBank/DDBJ databases">
        <authorList>
            <person name="Nowell W R."/>
        </authorList>
    </citation>
    <scope>NUCLEOTIDE SEQUENCE</scope>
</reference>
<proteinExistence type="predicted"/>
<dbReference type="EMBL" id="CAJNOM010000256">
    <property type="protein sequence ID" value="CAF1290492.1"/>
    <property type="molecule type" value="Genomic_DNA"/>
</dbReference>
<feature type="region of interest" description="Disordered" evidence="1">
    <location>
        <begin position="48"/>
        <end position="67"/>
    </location>
</feature>
<dbReference type="Gene3D" id="1.10.8.10">
    <property type="entry name" value="DNA helicase RuvA subunit, C-terminal domain"/>
    <property type="match status" value="1"/>
</dbReference>
<evidence type="ECO:0000259" key="2">
    <source>
        <dbReference type="PROSITE" id="PS51399"/>
    </source>
</evidence>
<dbReference type="SUPFAM" id="SSF46934">
    <property type="entry name" value="UBA-like"/>
    <property type="match status" value="1"/>
</dbReference>
<dbReference type="Gene3D" id="3.30.420.210">
    <property type="entry name" value="SEP domain"/>
    <property type="match status" value="1"/>
</dbReference>
<dbReference type="CDD" id="cd14348">
    <property type="entry name" value="UBA_p47"/>
    <property type="match status" value="1"/>
</dbReference>
<dbReference type="GO" id="GO:0043130">
    <property type="term" value="F:ubiquitin binding"/>
    <property type="evidence" value="ECO:0007669"/>
    <property type="project" value="TreeGrafter"/>
</dbReference>
<dbReference type="PANTHER" id="PTHR23333">
    <property type="entry name" value="UBX DOMAIN CONTAINING PROTEIN"/>
    <property type="match status" value="1"/>
</dbReference>
<protein>
    <recommendedName>
        <fullName evidence="2">SEP domain-containing protein</fullName>
    </recommendedName>
</protein>
<feature type="region of interest" description="Disordered" evidence="1">
    <location>
        <begin position="129"/>
        <end position="166"/>
    </location>
</feature>
<sequence>MSSDDRDEILNRFISVTQCSYDQAREYLENAEWNEQVAMNFFFESDASNYREPSPPPITRSHPKDNYQNLPDAATFSRTNDYESDDDLLQAAIEDSLRIKPPETTPSVFPKRTNEYKSIISSKINTVNNFKHDRDDSDDEDQAFYAGGSERSGQQIIGPPKTRDNDTKITNVFEAARKQGATEAHDDKSTSAASSSSQTKKEKPFNGAGYSLGDEHVSSRTQGRSSSEAAAAAAAVSKVEQLPIRLYSNGFTVGDGELRKFEENKEFLEYIKRGEVPPELGKLNTNGKQIEVRLEDHRGEEYKRVAPSFKPFHGTGHTLGLSGSDRAAFKSSTASPVSVVPETIDTRRLEQLATKRLKTSSSASTTIRLRLPDISTPICIQIDLNRTLADVRQFLTENIPSLQSNKFEFMEPPSTKINRDSEKRKISDAKLLNSTLAVRRIA</sequence>
<dbReference type="GO" id="GO:0005634">
    <property type="term" value="C:nucleus"/>
    <property type="evidence" value="ECO:0007669"/>
    <property type="project" value="TreeGrafter"/>
</dbReference>
<dbReference type="PROSITE" id="PS51399">
    <property type="entry name" value="SEP"/>
    <property type="match status" value="1"/>
</dbReference>